<evidence type="ECO:0000256" key="3">
    <source>
        <dbReference type="SAM" id="Phobius"/>
    </source>
</evidence>
<organism evidence="5 6">
    <name type="scientific">Anaerostipes hominis</name>
    <name type="common">ex Liu et al. 2021</name>
    <dbReference type="NCBI Taxonomy" id="2763018"/>
    <lineage>
        <taxon>Bacteria</taxon>
        <taxon>Bacillati</taxon>
        <taxon>Bacillota</taxon>
        <taxon>Clostridia</taxon>
        <taxon>Lachnospirales</taxon>
        <taxon>Lachnospiraceae</taxon>
        <taxon>Anaerostipes</taxon>
    </lineage>
</organism>
<dbReference type="PANTHER" id="PTHR39427">
    <property type="match status" value="1"/>
</dbReference>
<evidence type="ECO:0000313" key="5">
    <source>
        <dbReference type="EMBL" id="MBC5678959.1"/>
    </source>
</evidence>
<dbReference type="PROSITE" id="PS51102">
    <property type="entry name" value="PTS_EIIB_TYPE_5"/>
    <property type="match status" value="1"/>
</dbReference>
<reference evidence="5 6" key="1">
    <citation type="submission" date="2020-08" db="EMBL/GenBank/DDBJ databases">
        <title>Genome public.</title>
        <authorList>
            <person name="Liu C."/>
            <person name="Sun Q."/>
        </authorList>
    </citation>
    <scope>NUCLEOTIDE SEQUENCE [LARGE SCALE GENOMIC DNA]</scope>
    <source>
        <strain evidence="5 6">NSJ-7</strain>
    </source>
</reference>
<feature type="modified residue" description="Phosphocysteine; by EIIA" evidence="1">
    <location>
        <position position="72"/>
    </location>
</feature>
<evidence type="ECO:0000313" key="6">
    <source>
        <dbReference type="Proteomes" id="UP000635828"/>
    </source>
</evidence>
<protein>
    <submittedName>
        <fullName evidence="5">PTS glucitol/sorbitol transporter subunit IIB</fullName>
    </submittedName>
</protein>
<proteinExistence type="predicted"/>
<keyword evidence="3" id="KW-0812">Transmembrane</keyword>
<feature type="transmembrane region" description="Helical" evidence="3">
    <location>
        <begin position="226"/>
        <end position="256"/>
    </location>
</feature>
<keyword evidence="6" id="KW-1185">Reference proteome</keyword>
<feature type="non-terminal residue" evidence="5">
    <location>
        <position position="266"/>
    </location>
</feature>
<dbReference type="InterPro" id="IPR004702">
    <property type="entry name" value="PTS_sorb_EIIBC"/>
</dbReference>
<evidence type="ECO:0000256" key="1">
    <source>
        <dbReference type="PROSITE-ProRule" id="PRU00425"/>
    </source>
</evidence>
<dbReference type="Proteomes" id="UP000635828">
    <property type="component" value="Unassembled WGS sequence"/>
</dbReference>
<feature type="transmembrane region" description="Helical" evidence="3">
    <location>
        <begin position="187"/>
        <end position="206"/>
    </location>
</feature>
<dbReference type="Pfam" id="PF03612">
    <property type="entry name" value="EIIBC-GUT_N"/>
    <property type="match status" value="1"/>
</dbReference>
<dbReference type="Pfam" id="PF07663">
    <property type="entry name" value="EIIBC-GUT_C"/>
    <property type="match status" value="1"/>
</dbReference>
<dbReference type="InterPro" id="IPR011638">
    <property type="entry name" value="PTS_EIIBC_GUT_C"/>
</dbReference>
<name>A0ABR7FUS5_9FIRM</name>
<comment type="caution">
    <text evidence="5">The sequence shown here is derived from an EMBL/GenBank/DDBJ whole genome shotgun (WGS) entry which is preliminary data.</text>
</comment>
<feature type="region of interest" description="Disordered" evidence="2">
    <location>
        <begin position="123"/>
        <end position="148"/>
    </location>
</feature>
<accession>A0ABR7FUS5</accession>
<dbReference type="RefSeq" id="WP_186992529.1">
    <property type="nucleotide sequence ID" value="NZ_JACOOS010000026.1"/>
</dbReference>
<dbReference type="EMBL" id="JACOOS010000026">
    <property type="protein sequence ID" value="MBC5678959.1"/>
    <property type="molecule type" value="Genomic_DNA"/>
</dbReference>
<dbReference type="PANTHER" id="PTHR39427:SF1">
    <property type="entry name" value="PTS SYSTEM GLUCITOL_SORBITOL-SPECIFIC EIIB COMPONENT"/>
    <property type="match status" value="1"/>
</dbReference>
<sequence>MKPSVTITKGSSGWGGPLTVYETETRKVVASVTGGSIHPLAEKIASLLGVPVVDAFNNKVEPDTIIIAVVDCGGTLRCGVYPKMGVKTIDIHPISPSGPLSKYIKEDNFVSGTTLDCITQSGEAVPSEPEVSGQAVPEPAEIKESSPAPGGNQFFNFITSMGRGIGSIVNVFYQAGRDTLDIVLKNILPFMIFVSIMVGIINYTGIGDLLANAIKPLAGSLPGLLGLSVFCAIPFLSPVLGPGAVIAQVVGVLLGVEIGKGTIPIA</sequence>
<feature type="domain" description="PTS EIIB type-5" evidence="4">
    <location>
        <begin position="1"/>
        <end position="188"/>
    </location>
</feature>
<evidence type="ECO:0000256" key="2">
    <source>
        <dbReference type="SAM" id="MobiDB-lite"/>
    </source>
</evidence>
<evidence type="ECO:0000259" key="4">
    <source>
        <dbReference type="PROSITE" id="PS51102"/>
    </source>
</evidence>
<gene>
    <name evidence="5" type="ORF">H8S22_15705</name>
</gene>
<dbReference type="InterPro" id="IPR011618">
    <property type="entry name" value="PTS_EIIBC_GUT_N"/>
</dbReference>
<keyword evidence="3" id="KW-0472">Membrane</keyword>
<keyword evidence="3" id="KW-1133">Transmembrane helix</keyword>